<proteinExistence type="predicted"/>
<sequence length="308" mass="34363">MKISPGVYRIRNVGTNTMLDLGRSEGFAIRGWAQNDQPNQHWFVILSGNEVVLKNVESGQYAYIPSASIRNGSKLFGSGNFTTWNLNQNGNEWKIFIPGTNYAVEMGGGNKANGGGVNLWEYVGHGHQKWAFEKISDEQPQQLQQQHLPQQDNPPQQHLEQNHQQAVPTVSPGIYHLRNVMSGTLISLHGGSTDEGAPISGYEYSGGNHQKWKLQPTGYGQNMAIRNVQTNTYLSFRSQSLVPSFSVKSSYQSQDYVITAANRGFYISPVQQSSYALSLLHGSGQDGTEIAIWHNDQQDNQKWHFEHA</sequence>
<dbReference type="EMBL" id="CAJMWZ010004241">
    <property type="protein sequence ID" value="CAE6487059.1"/>
    <property type="molecule type" value="Genomic_DNA"/>
</dbReference>
<reference evidence="3" key="1">
    <citation type="submission" date="2021-01" db="EMBL/GenBank/DDBJ databases">
        <authorList>
            <person name="Kaushik A."/>
        </authorList>
    </citation>
    <scope>NUCLEOTIDE SEQUENCE</scope>
    <source>
        <strain evidence="3">Type strain: AG8-Rh-89/</strain>
    </source>
</reference>
<dbReference type="SUPFAM" id="SSF50370">
    <property type="entry name" value="Ricin B-like lectins"/>
    <property type="match status" value="2"/>
</dbReference>
<dbReference type="CDD" id="cd23455">
    <property type="entry name" value="beta-trefoil_Ricin_RSA"/>
    <property type="match status" value="1"/>
</dbReference>
<dbReference type="CDD" id="cd23422">
    <property type="entry name" value="beta-trefoil_Ricin_MPL_CNL"/>
    <property type="match status" value="1"/>
</dbReference>
<name>A0A8H3CMG5_9AGAM</name>
<dbReference type="InterPro" id="IPR000772">
    <property type="entry name" value="Ricin_B_lectin"/>
</dbReference>
<comment type="caution">
    <text evidence="3">The sequence shown here is derived from an EMBL/GenBank/DDBJ whole genome shotgun (WGS) entry which is preliminary data.</text>
</comment>
<feature type="compositionally biased region" description="Low complexity" evidence="1">
    <location>
        <begin position="139"/>
        <end position="159"/>
    </location>
</feature>
<feature type="region of interest" description="Disordered" evidence="1">
    <location>
        <begin position="137"/>
        <end position="165"/>
    </location>
</feature>
<feature type="domain" description="Ricin B lectin" evidence="2">
    <location>
        <begin position="5"/>
        <end position="74"/>
    </location>
</feature>
<dbReference type="PROSITE" id="PS50231">
    <property type="entry name" value="RICIN_B_LECTIN"/>
    <property type="match status" value="2"/>
</dbReference>
<organism evidence="3 4">
    <name type="scientific">Rhizoctonia solani</name>
    <dbReference type="NCBI Taxonomy" id="456999"/>
    <lineage>
        <taxon>Eukaryota</taxon>
        <taxon>Fungi</taxon>
        <taxon>Dikarya</taxon>
        <taxon>Basidiomycota</taxon>
        <taxon>Agaricomycotina</taxon>
        <taxon>Agaricomycetes</taxon>
        <taxon>Cantharellales</taxon>
        <taxon>Ceratobasidiaceae</taxon>
        <taxon>Rhizoctonia</taxon>
    </lineage>
</organism>
<dbReference type="Pfam" id="PF14200">
    <property type="entry name" value="RicinB_lectin_2"/>
    <property type="match status" value="2"/>
</dbReference>
<dbReference type="AlphaFoldDB" id="A0A8H3CMG5"/>
<evidence type="ECO:0000259" key="2">
    <source>
        <dbReference type="Pfam" id="PF14200"/>
    </source>
</evidence>
<protein>
    <recommendedName>
        <fullName evidence="2">Ricin B lectin domain-containing protein</fullName>
    </recommendedName>
</protein>
<evidence type="ECO:0000313" key="4">
    <source>
        <dbReference type="Proteomes" id="UP000663850"/>
    </source>
</evidence>
<gene>
    <name evidence="3" type="ORF">RDB_LOCUS80682</name>
</gene>
<evidence type="ECO:0000256" key="1">
    <source>
        <dbReference type="SAM" id="MobiDB-lite"/>
    </source>
</evidence>
<dbReference type="Proteomes" id="UP000663850">
    <property type="component" value="Unassembled WGS sequence"/>
</dbReference>
<feature type="domain" description="Ricin B lectin" evidence="2">
    <location>
        <begin position="169"/>
        <end position="237"/>
    </location>
</feature>
<dbReference type="Gene3D" id="2.80.10.50">
    <property type="match status" value="2"/>
</dbReference>
<dbReference type="InterPro" id="IPR035992">
    <property type="entry name" value="Ricin_B-like_lectins"/>
</dbReference>
<evidence type="ECO:0000313" key="3">
    <source>
        <dbReference type="EMBL" id="CAE6487059.1"/>
    </source>
</evidence>
<accession>A0A8H3CMG5</accession>